<evidence type="ECO:0000256" key="2">
    <source>
        <dbReference type="ARBA" id="ARBA00004922"/>
    </source>
</evidence>
<evidence type="ECO:0000256" key="4">
    <source>
        <dbReference type="ARBA" id="ARBA00022676"/>
    </source>
</evidence>
<feature type="transmembrane region" description="Helical" evidence="10">
    <location>
        <begin position="325"/>
        <end position="344"/>
    </location>
</feature>
<dbReference type="PANTHER" id="PTHR22760:SF2">
    <property type="entry name" value="ALPHA-1,2-MANNOSYLTRANSFERASE ALG9"/>
    <property type="match status" value="1"/>
</dbReference>
<feature type="transmembrane region" description="Helical" evidence="10">
    <location>
        <begin position="121"/>
        <end position="143"/>
    </location>
</feature>
<evidence type="ECO:0000256" key="9">
    <source>
        <dbReference type="ARBA" id="ARBA00023136"/>
    </source>
</evidence>
<evidence type="ECO:0000256" key="8">
    <source>
        <dbReference type="ARBA" id="ARBA00022989"/>
    </source>
</evidence>
<dbReference type="OrthoDB" id="497541at2759"/>
<proteinExistence type="inferred from homology"/>
<keyword evidence="6 10" id="KW-0812">Transmembrane</keyword>
<keyword evidence="8 10" id="KW-1133">Transmembrane helix</keyword>
<keyword evidence="4 10" id="KW-0328">Glycosyltransferase</keyword>
<accession>F2U4K7</accession>
<comment type="pathway">
    <text evidence="2">Protein modification; protein glycosylation.</text>
</comment>
<dbReference type="EMBL" id="GL832961">
    <property type="protein sequence ID" value="EGD82573.1"/>
    <property type="molecule type" value="Genomic_DNA"/>
</dbReference>
<feature type="transmembrane region" description="Helical" evidence="10">
    <location>
        <begin position="201"/>
        <end position="219"/>
    </location>
</feature>
<feature type="signal peptide" evidence="11">
    <location>
        <begin position="1"/>
        <end position="23"/>
    </location>
</feature>
<dbReference type="GO" id="GO:0000026">
    <property type="term" value="F:alpha-1,2-mannosyltransferase activity"/>
    <property type="evidence" value="ECO:0007669"/>
    <property type="project" value="TreeGrafter"/>
</dbReference>
<dbReference type="InParanoid" id="F2U4K7"/>
<dbReference type="FunCoup" id="F2U4K7">
    <property type="interactions" value="1309"/>
</dbReference>
<dbReference type="PANTHER" id="PTHR22760">
    <property type="entry name" value="GLYCOSYLTRANSFERASE"/>
    <property type="match status" value="1"/>
</dbReference>
<gene>
    <name evidence="12" type="ORF">PTSG_03225</name>
</gene>
<evidence type="ECO:0000256" key="11">
    <source>
        <dbReference type="SAM" id="SignalP"/>
    </source>
</evidence>
<dbReference type="STRING" id="946362.F2U4K7"/>
<dbReference type="GeneID" id="16076396"/>
<reference evidence="12" key="1">
    <citation type="submission" date="2009-08" db="EMBL/GenBank/DDBJ databases">
        <title>Annotation of Salpingoeca rosetta.</title>
        <authorList>
            <consortium name="The Broad Institute Genome Sequencing Platform"/>
            <person name="Russ C."/>
            <person name="Cuomo C."/>
            <person name="Burger G."/>
            <person name="Gray M.W."/>
            <person name="Holland P.W.H."/>
            <person name="King N."/>
            <person name="Lang F.B.F."/>
            <person name="Roger A.J."/>
            <person name="Ruiz-Trillo I."/>
            <person name="Young S.K."/>
            <person name="Zeng Q."/>
            <person name="Gargeya S."/>
            <person name="Alvarado L."/>
            <person name="Berlin A."/>
            <person name="Chapman S.B."/>
            <person name="Chen Z."/>
            <person name="Freedman E."/>
            <person name="Gellesch M."/>
            <person name="Goldberg J."/>
            <person name="Griggs A."/>
            <person name="Gujja S."/>
            <person name="Heilman E."/>
            <person name="Heiman D."/>
            <person name="Howarth C."/>
            <person name="Mehta T."/>
            <person name="Neiman D."/>
            <person name="Pearson M."/>
            <person name="Roberts A."/>
            <person name="Saif S."/>
            <person name="Shea T."/>
            <person name="Shenoy N."/>
            <person name="Sisk P."/>
            <person name="Stolte C."/>
            <person name="Sykes S."/>
            <person name="White J."/>
            <person name="Yandava C."/>
            <person name="Haas B."/>
            <person name="Nusbaum C."/>
            <person name="Birren B."/>
        </authorList>
    </citation>
    <scope>NUCLEOTIDE SEQUENCE [LARGE SCALE GENOMIC DNA]</scope>
    <source>
        <strain evidence="12">ATCC 50818</strain>
    </source>
</reference>
<dbReference type="Pfam" id="PF03901">
    <property type="entry name" value="Glyco_transf_22"/>
    <property type="match status" value="1"/>
</dbReference>
<feature type="transmembrane region" description="Helical" evidence="10">
    <location>
        <begin position="163"/>
        <end position="189"/>
    </location>
</feature>
<dbReference type="AlphaFoldDB" id="F2U4K7"/>
<dbReference type="OMA" id="PRDMHAK"/>
<name>F2U4K7_SALR5</name>
<dbReference type="GO" id="GO:0005789">
    <property type="term" value="C:endoplasmic reticulum membrane"/>
    <property type="evidence" value="ECO:0007669"/>
    <property type="project" value="UniProtKB-SubCell"/>
</dbReference>
<keyword evidence="7 10" id="KW-0256">Endoplasmic reticulum</keyword>
<dbReference type="KEGG" id="sre:PTSG_03225"/>
<dbReference type="UniPathway" id="UPA00378"/>
<evidence type="ECO:0000256" key="1">
    <source>
        <dbReference type="ARBA" id="ARBA00004477"/>
    </source>
</evidence>
<dbReference type="Proteomes" id="UP000007799">
    <property type="component" value="Unassembled WGS sequence"/>
</dbReference>
<keyword evidence="13" id="KW-1185">Reference proteome</keyword>
<keyword evidence="5" id="KW-0808">Transferase</keyword>
<protein>
    <recommendedName>
        <fullName evidence="10">Mannosyltransferase</fullName>
        <ecNumber evidence="10">2.4.1.-</ecNumber>
    </recommendedName>
</protein>
<evidence type="ECO:0000256" key="7">
    <source>
        <dbReference type="ARBA" id="ARBA00022824"/>
    </source>
</evidence>
<feature type="chain" id="PRO_5003288394" description="Mannosyltransferase" evidence="11">
    <location>
        <begin position="24"/>
        <end position="545"/>
    </location>
</feature>
<dbReference type="eggNOG" id="KOG2515">
    <property type="taxonomic scope" value="Eukaryota"/>
</dbReference>
<sequence length="545" mass="60569">MKMVAVADVLAVVLVLGARLCSALFSNISDCDETYNYWEPLHYLVYGSGFQTWEYSPEYALRSYAYLDLHIPVIKAAQAMGLSKVWVFYAVRVALAMLTGASEITLYFTLKRRGFGHQVPLLFVLFSSLSCGLFISSAALLPSSFALALSTFALAAWYRHQDFWAVLCTAISAIAGWPFAAALGLPIAVDIVVMRGRFLPFVRDCVIALCVCVCAPLVAADSYLYGRLVIAPLNILTYNVFSSETSSELYGTEPWEFYFLNGALNFNVAFPLALMAPIFMLIMSATASLRRQVSAPSSRLTAFHLAGMWIWLAIFVPQAHKEERFLFPIYTLVALSAAIALARIQQFWRALAPTKLHFLGTLVQAAVIVVFALLCASRVASLYKNYHAPLDVYARLPDVVDTSAASTRLCVGKEWYRFPSSFFLPSHTVEVEFIRSEFKGLLPKHYEAANGTRVIPTHMNALNKEEPSRYVPVETCDFIVDFESVATAPLEPNYGDDASWTRVACAPFLDSAATTNTLGRTLYLPFKNLDTGAVFRDYCIYARRT</sequence>
<evidence type="ECO:0000256" key="10">
    <source>
        <dbReference type="RuleBase" id="RU363075"/>
    </source>
</evidence>
<dbReference type="InterPro" id="IPR005599">
    <property type="entry name" value="GPI_mannosylTrfase"/>
</dbReference>
<feature type="transmembrane region" description="Helical" evidence="10">
    <location>
        <begin position="356"/>
        <end position="374"/>
    </location>
</feature>
<comment type="subcellular location">
    <subcellularLocation>
        <location evidence="1 10">Endoplasmic reticulum membrane</location>
        <topology evidence="1 10">Multi-pass membrane protein</topology>
    </subcellularLocation>
</comment>
<keyword evidence="9 10" id="KW-0472">Membrane</keyword>
<feature type="transmembrane region" description="Helical" evidence="10">
    <location>
        <begin position="86"/>
        <end position="109"/>
    </location>
</feature>
<feature type="transmembrane region" description="Helical" evidence="10">
    <location>
        <begin position="301"/>
        <end position="319"/>
    </location>
</feature>
<dbReference type="EC" id="2.4.1.-" evidence="10"/>
<evidence type="ECO:0000256" key="6">
    <source>
        <dbReference type="ARBA" id="ARBA00022692"/>
    </source>
</evidence>
<dbReference type="GO" id="GO:0006487">
    <property type="term" value="P:protein N-linked glycosylation"/>
    <property type="evidence" value="ECO:0007669"/>
    <property type="project" value="TreeGrafter"/>
</dbReference>
<dbReference type="RefSeq" id="XP_004995809.1">
    <property type="nucleotide sequence ID" value="XM_004995752.1"/>
</dbReference>
<evidence type="ECO:0000313" key="12">
    <source>
        <dbReference type="EMBL" id="EGD82573.1"/>
    </source>
</evidence>
<evidence type="ECO:0000313" key="13">
    <source>
        <dbReference type="Proteomes" id="UP000007799"/>
    </source>
</evidence>
<organism evidence="13">
    <name type="scientific">Salpingoeca rosetta (strain ATCC 50818 / BSB-021)</name>
    <dbReference type="NCBI Taxonomy" id="946362"/>
    <lineage>
        <taxon>Eukaryota</taxon>
        <taxon>Choanoflagellata</taxon>
        <taxon>Craspedida</taxon>
        <taxon>Salpingoecidae</taxon>
        <taxon>Salpingoeca</taxon>
    </lineage>
</organism>
<feature type="transmembrane region" description="Helical" evidence="10">
    <location>
        <begin position="268"/>
        <end position="289"/>
    </location>
</feature>
<evidence type="ECO:0000256" key="3">
    <source>
        <dbReference type="ARBA" id="ARBA00007063"/>
    </source>
</evidence>
<keyword evidence="11" id="KW-0732">Signal</keyword>
<evidence type="ECO:0000256" key="5">
    <source>
        <dbReference type="ARBA" id="ARBA00022679"/>
    </source>
</evidence>
<comment type="similarity">
    <text evidence="3 10">Belongs to the glycosyltransferase 22 family.</text>
</comment>